<organism evidence="1 2">
    <name type="scientific">Candidatus Lokiarchaeum ossiferum</name>
    <dbReference type="NCBI Taxonomy" id="2951803"/>
    <lineage>
        <taxon>Archaea</taxon>
        <taxon>Promethearchaeati</taxon>
        <taxon>Promethearchaeota</taxon>
        <taxon>Promethearchaeia</taxon>
        <taxon>Promethearchaeales</taxon>
        <taxon>Promethearchaeaceae</taxon>
        <taxon>Candidatus Lokiarchaeum</taxon>
    </lineage>
</organism>
<proteinExistence type="predicted"/>
<name>A0ABY6HN53_9ARCH</name>
<accession>A0ABY6HN53</accession>
<dbReference type="Proteomes" id="UP001208689">
    <property type="component" value="Chromosome"/>
</dbReference>
<keyword evidence="2" id="KW-1185">Reference proteome</keyword>
<protein>
    <submittedName>
        <fullName evidence="1">Uncharacterized protein</fullName>
    </submittedName>
</protein>
<reference evidence="1" key="1">
    <citation type="submission" date="2022-09" db="EMBL/GenBank/DDBJ databases">
        <title>Actin cytoskeleton and complex cell architecture in an #Asgard archaeon.</title>
        <authorList>
            <person name="Ponce Toledo R.I."/>
            <person name="Schleper C."/>
            <person name="Rodrigues Oliveira T."/>
            <person name="Wollweber F."/>
            <person name="Xu J."/>
            <person name="Rittmann S."/>
            <person name="Klingl A."/>
            <person name="Pilhofer M."/>
        </authorList>
    </citation>
    <scope>NUCLEOTIDE SEQUENCE</scope>
    <source>
        <strain evidence="1">B-35</strain>
    </source>
</reference>
<dbReference type="EMBL" id="CP104013">
    <property type="protein sequence ID" value="UYP44856.1"/>
    <property type="molecule type" value="Genomic_DNA"/>
</dbReference>
<sequence>MEGKKLAKKPVDKDLSNSKIIVRIDLKDDDLVHFQSLKEKIAVKNSTSVQNIQNTNVIRDAIRKTNTLYDVYNIYLEKDLANSITKNINSPSFRKKYSIKTIQQFVDTSISNFLNEIDKERKNLRENLYEILTDLNPFCREIAMILVELDDNSGKITLKNIIENTKREENIILAGLDLLIADGYIESMDYKGEKIYWIP</sequence>
<evidence type="ECO:0000313" key="1">
    <source>
        <dbReference type="EMBL" id="UYP44856.1"/>
    </source>
</evidence>
<gene>
    <name evidence="1" type="ORF">NEF87_001141</name>
</gene>
<evidence type="ECO:0000313" key="2">
    <source>
        <dbReference type="Proteomes" id="UP001208689"/>
    </source>
</evidence>